<evidence type="ECO:0000256" key="6">
    <source>
        <dbReference type="ARBA" id="ARBA00022723"/>
    </source>
</evidence>
<evidence type="ECO:0000256" key="2">
    <source>
        <dbReference type="ARBA" id="ARBA00006024"/>
    </source>
</evidence>
<dbReference type="PROSITE" id="PS01047">
    <property type="entry name" value="HMA_1"/>
    <property type="match status" value="6"/>
</dbReference>
<dbReference type="SFLD" id="SFLDS00003">
    <property type="entry name" value="Haloacid_Dehalogenase"/>
    <property type="match status" value="1"/>
</dbReference>
<evidence type="ECO:0000256" key="16">
    <source>
        <dbReference type="ARBA" id="ARBA00023136"/>
    </source>
</evidence>
<feature type="region of interest" description="Disordered" evidence="18">
    <location>
        <begin position="1391"/>
        <end position="1417"/>
    </location>
</feature>
<sequence>MVQTDSVILSVFGMTCNSCVETIESNLKKQNGIESVKVSLEQEEAKVVFNPATIKVSDIVELIDDMGFDVKLKDEQEAVINIDGMTCDACVNSIQSKIAELDGVLSIKVSLQNKQGVVCYKPSKVSVQELVENIEDMGFDAAVSSEGIQKRTATGKISIEGMTCNSCVKSIEQQIGSYSGVQSIKVSLELREATVEYNEELIELEQVKDAIEDMGFDAVVVFDILKDENKPQRPQNDLINFGTDHSTPVLSVDELSSFVNSKISMPQGHESVVIIVDGMHCKSCVRKIEDNLKVIKGVSNIKVTLDDKKAQITFDPNLISMEKLSENICDLNFKATLPNGKEYIPTSASTNGTDSAIIRLPPPPNGSDIVSRHSAAVLPTNPSQVSVATRTSRESNGRHSNGTSNGKQSTKPVASKSKPKAPYSKLEEVILPMEGDVERCFISITGMTCASCVGNIERNIGREEGIVSILVGLMSGRAEVKFHPSIVTPQRIADLIEELGFGATVHEGDRKGGQVELNISGMTCSSCVHTIESRLNAVHGIQYASVALATGTAIIKFDVDVLGIRDVIDIIEDAGFGATPRSNDNKLSGLDHKQEIQQWRRSFFTALIFGVPVMVIMIYYMASGAHNHPYMLVDGLSLQNLLMFLLCTPVQIYGGRYFYVQAWAAVKHRTANMDVLIVMTTVIAYMYSVILVLVAIGQHAHGSPKTFFETPPMLFVFIALGRWLEHIAKGKTSEALAKLMQLQATEAILVKFDADKTTILTEESISVELVQRGDFLRVPPGTKIPTDGKVVEGTSMADESLITGESMPVTKKPGSALIGGSINLNGSLLMQATHVGTDSALSQIVRLVEEAQTSKAPIQQVADKIAGYFVPGVIVISSVTWIIWVIVGFTDPSILSDFASKHKYLSDHEMVIRFAFQTAITVLAIACPCALGLATPTAVMVGTGVGAQNGILIKGGEPLETSHKVKTVVFDKTGTITYGEPRVVLEHLCTPEEGGTGMSLRHLMAVVGTAENASEHPLGVSVVKRAKEILQVDALGNSSDFKGVAGCGIQCSVSGVEIVLKNSNNSLSSNPDDDKLNLSQEETASLSSMSTSRKYKVLIGNREWMRRNGIVLPNSIEHIMAEQEESGYTAILAAIDGHLECALAIADTVKSEAALAVHTLQDMGIRVILLTGDNKKTARAIARQAGIRQVYAEVLPSHKVGKIRQLQEAGEKVAMVGDGVNDSPALAQADVGVAIGTGTDVAVEAADVVLIRSDLMDVVAAIDLSKLVIRRIRINFVFACVYNLVGIPLAAGCFYVLGAVLEPWMGSAAMALSSVSVVSSSLFLKLYKKPPHDAFPQPRYVNATDVISDHQVEAISGVEGAQKPKSSEIGRHLTAIKTKVMESIHSLSIADDGQGSVSGRRSYTNLSGSRHSKDQQRSLLLLNDEDQEDVVPLGFYEEFRNGECTQLLLQSESESE</sequence>
<dbReference type="PANTHER" id="PTHR43520">
    <property type="entry name" value="ATP7, ISOFORM B"/>
    <property type="match status" value="1"/>
</dbReference>
<keyword evidence="10 17" id="KW-0067">ATP-binding</keyword>
<proteinExistence type="evidence at transcript level"/>
<keyword evidence="14" id="KW-0186">Copper</keyword>
<dbReference type="GO" id="GO:0005507">
    <property type="term" value="F:copper ion binding"/>
    <property type="evidence" value="ECO:0007669"/>
    <property type="project" value="InterPro"/>
</dbReference>
<feature type="transmembrane region" description="Helical" evidence="17">
    <location>
        <begin position="1276"/>
        <end position="1298"/>
    </location>
</feature>
<evidence type="ECO:0000256" key="4">
    <source>
        <dbReference type="ARBA" id="ARBA00022448"/>
    </source>
</evidence>
<dbReference type="SUPFAM" id="SSF81660">
    <property type="entry name" value="Metal cation-transporting ATPase, ATP-binding domain N"/>
    <property type="match status" value="1"/>
</dbReference>
<feature type="transmembrane region" description="Helical" evidence="17">
    <location>
        <begin position="671"/>
        <end position="695"/>
    </location>
</feature>
<dbReference type="SUPFAM" id="SSF56784">
    <property type="entry name" value="HAD-like"/>
    <property type="match status" value="1"/>
</dbReference>
<dbReference type="InterPro" id="IPR006122">
    <property type="entry name" value="HMA_Cu_ion-bd"/>
</dbReference>
<dbReference type="Gene3D" id="3.30.70.100">
    <property type="match status" value="6"/>
</dbReference>
<dbReference type="GO" id="GO:0005802">
    <property type="term" value="C:trans-Golgi network"/>
    <property type="evidence" value="ECO:0007669"/>
    <property type="project" value="TreeGrafter"/>
</dbReference>
<dbReference type="EMBL" id="LR783201">
    <property type="protein sequence ID" value="CAB3224695.1"/>
    <property type="molecule type" value="mRNA"/>
</dbReference>
<feature type="compositionally biased region" description="Polar residues" evidence="18">
    <location>
        <begin position="380"/>
        <end position="390"/>
    </location>
</feature>
<dbReference type="GO" id="GO:0140581">
    <property type="term" value="F:P-type monovalent copper transporter activity"/>
    <property type="evidence" value="ECO:0007669"/>
    <property type="project" value="UniProtKB-EC"/>
</dbReference>
<dbReference type="NCBIfam" id="TIGR00003">
    <property type="entry name" value="copper ion binding protein"/>
    <property type="match status" value="6"/>
</dbReference>
<keyword evidence="11" id="KW-0460">Magnesium</keyword>
<dbReference type="InterPro" id="IPR017969">
    <property type="entry name" value="Heavy-metal-associated_CS"/>
</dbReference>
<dbReference type="InterPro" id="IPR023299">
    <property type="entry name" value="ATPase_P-typ_cyto_dom_N"/>
</dbReference>
<evidence type="ECO:0000256" key="13">
    <source>
        <dbReference type="ARBA" id="ARBA00022989"/>
    </source>
</evidence>
<dbReference type="InterPro" id="IPR023214">
    <property type="entry name" value="HAD_sf"/>
</dbReference>
<feature type="transmembrane region" description="Helical" evidence="17">
    <location>
        <begin position="603"/>
        <end position="621"/>
    </location>
</feature>
<comment type="similarity">
    <text evidence="2 17">Belongs to the cation transport ATPase (P-type) (TC 3.A.3) family. Type IB subfamily.</text>
</comment>
<dbReference type="InterPro" id="IPR059000">
    <property type="entry name" value="ATPase_P-type_domA"/>
</dbReference>
<evidence type="ECO:0000256" key="1">
    <source>
        <dbReference type="ARBA" id="ARBA00004166"/>
    </source>
</evidence>
<dbReference type="PANTHER" id="PTHR43520:SF8">
    <property type="entry name" value="P-TYPE CU(+) TRANSPORTER"/>
    <property type="match status" value="1"/>
</dbReference>
<evidence type="ECO:0000256" key="18">
    <source>
        <dbReference type="SAM" id="MobiDB-lite"/>
    </source>
</evidence>
<feature type="transmembrane region" description="Helical" evidence="17">
    <location>
        <begin position="910"/>
        <end position="934"/>
    </location>
</feature>
<dbReference type="SUPFAM" id="SSF55008">
    <property type="entry name" value="HMA, heavy metal-associated domain"/>
    <property type="match status" value="6"/>
</dbReference>
<dbReference type="Pfam" id="PF00403">
    <property type="entry name" value="HMA"/>
    <property type="match status" value="6"/>
</dbReference>
<dbReference type="PROSITE" id="PS00154">
    <property type="entry name" value="ATPASE_E1_E2"/>
    <property type="match status" value="1"/>
</dbReference>
<evidence type="ECO:0000256" key="10">
    <source>
        <dbReference type="ARBA" id="ARBA00022840"/>
    </source>
</evidence>
<keyword evidence="4" id="KW-0813">Transport</keyword>
<dbReference type="InterPro" id="IPR006121">
    <property type="entry name" value="HMA_dom"/>
</dbReference>
<keyword evidence="16 17" id="KW-0472">Membrane</keyword>
<dbReference type="InterPro" id="IPR018303">
    <property type="entry name" value="ATPase_P-typ_P_site"/>
</dbReference>
<feature type="transmembrane region" description="Helical" evidence="17">
    <location>
        <begin position="865"/>
        <end position="890"/>
    </location>
</feature>
<dbReference type="GO" id="GO:0015677">
    <property type="term" value="P:copper ion import"/>
    <property type="evidence" value="ECO:0007669"/>
    <property type="project" value="TreeGrafter"/>
</dbReference>
<feature type="transmembrane region" description="Helical" evidence="17">
    <location>
        <begin position="641"/>
        <end position="659"/>
    </location>
</feature>
<evidence type="ECO:0000256" key="17">
    <source>
        <dbReference type="RuleBase" id="RU362081"/>
    </source>
</evidence>
<reference evidence="20" key="1">
    <citation type="submission" date="2020-04" db="EMBL/GenBank/DDBJ databases">
        <authorList>
            <person name="Neveu A P."/>
        </authorList>
    </citation>
    <scope>NUCLEOTIDE SEQUENCE</scope>
    <source>
        <tissue evidence="20">Whole embryo</tissue>
    </source>
</reference>
<evidence type="ECO:0000256" key="7">
    <source>
        <dbReference type="ARBA" id="ARBA00022737"/>
    </source>
</evidence>
<feature type="domain" description="HMA" evidence="19">
    <location>
        <begin position="5"/>
        <end position="71"/>
    </location>
</feature>
<feature type="domain" description="HMA" evidence="19">
    <location>
        <begin position="76"/>
        <end position="142"/>
    </location>
</feature>
<keyword evidence="6 17" id="KW-0479">Metal-binding</keyword>
<dbReference type="Gene3D" id="3.40.1110.10">
    <property type="entry name" value="Calcium-transporting ATPase, cytoplasmic domain N"/>
    <property type="match status" value="1"/>
</dbReference>
<dbReference type="PRINTS" id="PR00942">
    <property type="entry name" value="CUATPASEI"/>
</dbReference>
<comment type="subcellular location">
    <subcellularLocation>
        <location evidence="1">Golgi apparatus</location>
        <location evidence="1">trans-Golgi network membrane</location>
        <topology evidence="1">Multi-pass membrane protein</topology>
    </subcellularLocation>
    <subcellularLocation>
        <location evidence="17">Membrane</location>
    </subcellularLocation>
</comment>
<evidence type="ECO:0000256" key="5">
    <source>
        <dbReference type="ARBA" id="ARBA00022692"/>
    </source>
</evidence>
<organism evidence="20">
    <name type="scientific">Phallusia mammillata</name>
    <dbReference type="NCBI Taxonomy" id="59560"/>
    <lineage>
        <taxon>Eukaryota</taxon>
        <taxon>Metazoa</taxon>
        <taxon>Chordata</taxon>
        <taxon>Tunicata</taxon>
        <taxon>Ascidiacea</taxon>
        <taxon>Phlebobranchia</taxon>
        <taxon>Ascidiidae</taxon>
        <taxon>Phallusia</taxon>
    </lineage>
</organism>
<dbReference type="GO" id="GO:0043682">
    <property type="term" value="F:P-type divalent copper transporter activity"/>
    <property type="evidence" value="ECO:0007669"/>
    <property type="project" value="TreeGrafter"/>
</dbReference>
<keyword evidence="15" id="KW-0406">Ion transport</keyword>
<dbReference type="NCBIfam" id="TIGR01525">
    <property type="entry name" value="ATPase-IB_hvy"/>
    <property type="match status" value="1"/>
</dbReference>
<dbReference type="CDD" id="cd02094">
    <property type="entry name" value="P-type_ATPase_Cu-like"/>
    <property type="match status" value="1"/>
</dbReference>
<dbReference type="GO" id="GO:0005524">
    <property type="term" value="F:ATP binding"/>
    <property type="evidence" value="ECO:0007669"/>
    <property type="project" value="UniProtKB-UniRule"/>
</dbReference>
<evidence type="ECO:0000256" key="15">
    <source>
        <dbReference type="ARBA" id="ARBA00023065"/>
    </source>
</evidence>
<dbReference type="SFLD" id="SFLDG00002">
    <property type="entry name" value="C1.7:_P-type_atpase_like"/>
    <property type="match status" value="1"/>
</dbReference>
<dbReference type="PROSITE" id="PS50846">
    <property type="entry name" value="HMA_2"/>
    <property type="match status" value="6"/>
</dbReference>
<dbReference type="NCBIfam" id="TIGR01494">
    <property type="entry name" value="ATPase_P-type"/>
    <property type="match status" value="1"/>
</dbReference>
<dbReference type="InterPro" id="IPR001757">
    <property type="entry name" value="P_typ_ATPase"/>
</dbReference>
<dbReference type="SUPFAM" id="SSF81653">
    <property type="entry name" value="Calcium ATPase, transduction domain A"/>
    <property type="match status" value="1"/>
</dbReference>
<feature type="compositionally biased region" description="Low complexity" evidence="18">
    <location>
        <begin position="411"/>
        <end position="420"/>
    </location>
</feature>
<dbReference type="EC" id="7.2.2.8" evidence="3"/>
<dbReference type="InterPro" id="IPR036163">
    <property type="entry name" value="HMA_dom_sf"/>
</dbReference>
<evidence type="ECO:0000256" key="12">
    <source>
        <dbReference type="ARBA" id="ARBA00022967"/>
    </source>
</evidence>
<dbReference type="Pfam" id="PF00702">
    <property type="entry name" value="Hydrolase"/>
    <property type="match status" value="1"/>
</dbReference>
<dbReference type="CDD" id="cd00371">
    <property type="entry name" value="HMA"/>
    <property type="match status" value="6"/>
</dbReference>
<gene>
    <name evidence="20" type="primary">Atp7b</name>
</gene>
<dbReference type="FunFam" id="3.30.70.100:FF:000001">
    <property type="entry name" value="ATPase copper transporting beta"/>
    <property type="match status" value="6"/>
</dbReference>
<dbReference type="GO" id="GO:0016887">
    <property type="term" value="F:ATP hydrolysis activity"/>
    <property type="evidence" value="ECO:0007669"/>
    <property type="project" value="InterPro"/>
</dbReference>
<dbReference type="SFLD" id="SFLDF00027">
    <property type="entry name" value="p-type_atpase"/>
    <property type="match status" value="1"/>
</dbReference>
<dbReference type="InterPro" id="IPR036412">
    <property type="entry name" value="HAD-like_sf"/>
</dbReference>
<evidence type="ECO:0000256" key="11">
    <source>
        <dbReference type="ARBA" id="ARBA00022842"/>
    </source>
</evidence>
<keyword evidence="5 17" id="KW-0812">Transmembrane</keyword>
<feature type="domain" description="HMA" evidence="19">
    <location>
        <begin position="513"/>
        <end position="579"/>
    </location>
</feature>
<feature type="compositionally biased region" description="Polar residues" evidence="18">
    <location>
        <begin position="1395"/>
        <end position="1409"/>
    </location>
</feature>
<name>A0A6F9D816_9ASCI</name>
<dbReference type="InterPro" id="IPR023298">
    <property type="entry name" value="ATPase_P-typ_TM_dom_sf"/>
</dbReference>
<dbReference type="InterPro" id="IPR008250">
    <property type="entry name" value="ATPase_P-typ_transduc_dom_A_sf"/>
</dbReference>
<dbReference type="PRINTS" id="PR00119">
    <property type="entry name" value="CATATPASE"/>
</dbReference>
<dbReference type="GO" id="GO:0005886">
    <property type="term" value="C:plasma membrane"/>
    <property type="evidence" value="ECO:0007669"/>
    <property type="project" value="TreeGrafter"/>
</dbReference>
<accession>A0A6F9D816</accession>
<dbReference type="GO" id="GO:0060003">
    <property type="term" value="P:copper ion export"/>
    <property type="evidence" value="ECO:0007669"/>
    <property type="project" value="TreeGrafter"/>
</dbReference>
<keyword evidence="12" id="KW-1278">Translocase</keyword>
<dbReference type="Gene3D" id="3.40.50.1000">
    <property type="entry name" value="HAD superfamily/HAD-like"/>
    <property type="match status" value="1"/>
</dbReference>
<evidence type="ECO:0000259" key="19">
    <source>
        <dbReference type="PROSITE" id="PS50846"/>
    </source>
</evidence>
<evidence type="ECO:0000256" key="9">
    <source>
        <dbReference type="ARBA" id="ARBA00022796"/>
    </source>
</evidence>
<feature type="domain" description="HMA" evidence="19">
    <location>
        <begin position="153"/>
        <end position="219"/>
    </location>
</feature>
<evidence type="ECO:0000256" key="14">
    <source>
        <dbReference type="ARBA" id="ARBA00023008"/>
    </source>
</evidence>
<dbReference type="Pfam" id="PF00122">
    <property type="entry name" value="E1-E2_ATPase"/>
    <property type="match status" value="1"/>
</dbReference>
<keyword evidence="7" id="KW-0677">Repeat</keyword>
<feature type="domain" description="HMA" evidence="19">
    <location>
        <begin position="270"/>
        <end position="336"/>
    </location>
</feature>
<feature type="domain" description="HMA" evidence="19">
    <location>
        <begin position="438"/>
        <end position="504"/>
    </location>
</feature>
<dbReference type="InterPro" id="IPR027256">
    <property type="entry name" value="P-typ_ATPase_IB"/>
</dbReference>
<dbReference type="FunFam" id="2.70.150.10:FF:000002">
    <property type="entry name" value="Copper-transporting ATPase 1, putative"/>
    <property type="match status" value="1"/>
</dbReference>
<evidence type="ECO:0000256" key="3">
    <source>
        <dbReference type="ARBA" id="ARBA00012517"/>
    </source>
</evidence>
<keyword evidence="8 17" id="KW-0547">Nucleotide-binding</keyword>
<dbReference type="InterPro" id="IPR044492">
    <property type="entry name" value="P_typ_ATPase_HD_dom"/>
</dbReference>
<keyword evidence="13 17" id="KW-1133">Transmembrane helix</keyword>
<dbReference type="GO" id="GO:0006878">
    <property type="term" value="P:intracellular copper ion homeostasis"/>
    <property type="evidence" value="ECO:0007669"/>
    <property type="project" value="TreeGrafter"/>
</dbReference>
<dbReference type="SUPFAM" id="SSF81665">
    <property type="entry name" value="Calcium ATPase, transmembrane domain M"/>
    <property type="match status" value="1"/>
</dbReference>
<protein>
    <recommendedName>
        <fullName evidence="3">P-type Cu(+) transporter</fullName>
        <ecNumber evidence="3">7.2.2.8</ecNumber>
    </recommendedName>
</protein>
<keyword evidence="9" id="KW-0187">Copper transport</keyword>
<dbReference type="FunFam" id="3.40.50.1000:FF:000031">
    <property type="entry name" value="Probable copper-transporting ATPase HMA5"/>
    <property type="match status" value="1"/>
</dbReference>
<evidence type="ECO:0000256" key="8">
    <source>
        <dbReference type="ARBA" id="ARBA00022741"/>
    </source>
</evidence>
<evidence type="ECO:0000313" key="20">
    <source>
        <dbReference type="EMBL" id="CAB3224695.1"/>
    </source>
</evidence>
<feature type="compositionally biased region" description="Polar residues" evidence="18">
    <location>
        <begin position="398"/>
        <end position="410"/>
    </location>
</feature>
<feature type="region of interest" description="Disordered" evidence="18">
    <location>
        <begin position="345"/>
        <end position="420"/>
    </location>
</feature>
<dbReference type="Gene3D" id="2.70.150.10">
    <property type="entry name" value="Calcium-transporting ATPase, cytoplasmic transduction domain A"/>
    <property type="match status" value="1"/>
</dbReference>